<evidence type="ECO:0000313" key="3">
    <source>
        <dbReference type="Proteomes" id="UP000622475"/>
    </source>
</evidence>
<gene>
    <name evidence="2" type="ORF">IRJ16_16480</name>
</gene>
<evidence type="ECO:0000313" key="2">
    <source>
        <dbReference type="EMBL" id="MBE9663486.1"/>
    </source>
</evidence>
<accession>A0A929PXS9</accession>
<name>A0A929PXS9_9SPHI</name>
<dbReference type="AlphaFoldDB" id="A0A929PXS9"/>
<feature type="signal peptide" evidence="1">
    <location>
        <begin position="1"/>
        <end position="19"/>
    </location>
</feature>
<proteinExistence type="predicted"/>
<keyword evidence="3" id="KW-1185">Reference proteome</keyword>
<feature type="chain" id="PRO_5037933269" evidence="1">
    <location>
        <begin position="20"/>
        <end position="186"/>
    </location>
</feature>
<dbReference type="RefSeq" id="WP_194112716.1">
    <property type="nucleotide sequence ID" value="NZ_JADFFL010000006.1"/>
</dbReference>
<keyword evidence="1" id="KW-0732">Signal</keyword>
<reference evidence="2" key="1">
    <citation type="submission" date="2020-10" db="EMBL/GenBank/DDBJ databases">
        <title>Mucilaginibacter mali sp. nov., isolated from rhizosphere soil of apple orchard.</title>
        <authorList>
            <person name="Lee J.-S."/>
            <person name="Kim H.S."/>
            <person name="Kim J.-S."/>
        </authorList>
    </citation>
    <scope>NUCLEOTIDE SEQUENCE</scope>
    <source>
        <strain evidence="2">KCTC 22746</strain>
    </source>
</reference>
<sequence>MKNLLTIFLTLLFALTASAQKHIRLFLGDREINPHSVHYLDPKGIDAIKFAVGASAKKELNIDAASGDSVFVIEMKDRTGQINYDQVLEMYNVDSVVKKFAMTSGSDGMSGYEAIQHPKTLVFHKSRLAGITVDKPPVSSARPNPMIVVMHIYNRAYKSAEGRILHYLQGAVNGYGDNEHFKMYKP</sequence>
<dbReference type="EMBL" id="JADFFL010000006">
    <property type="protein sequence ID" value="MBE9663486.1"/>
    <property type="molecule type" value="Genomic_DNA"/>
</dbReference>
<evidence type="ECO:0000256" key="1">
    <source>
        <dbReference type="SAM" id="SignalP"/>
    </source>
</evidence>
<organism evidence="2 3">
    <name type="scientific">Mucilaginibacter myungsuensis</name>
    <dbReference type="NCBI Taxonomy" id="649104"/>
    <lineage>
        <taxon>Bacteria</taxon>
        <taxon>Pseudomonadati</taxon>
        <taxon>Bacteroidota</taxon>
        <taxon>Sphingobacteriia</taxon>
        <taxon>Sphingobacteriales</taxon>
        <taxon>Sphingobacteriaceae</taxon>
        <taxon>Mucilaginibacter</taxon>
    </lineage>
</organism>
<comment type="caution">
    <text evidence="2">The sequence shown here is derived from an EMBL/GenBank/DDBJ whole genome shotgun (WGS) entry which is preliminary data.</text>
</comment>
<protein>
    <submittedName>
        <fullName evidence="2">Uncharacterized protein</fullName>
    </submittedName>
</protein>
<dbReference type="Proteomes" id="UP000622475">
    <property type="component" value="Unassembled WGS sequence"/>
</dbReference>